<dbReference type="SUPFAM" id="SSF50475">
    <property type="entry name" value="FMN-binding split barrel"/>
    <property type="match status" value="1"/>
</dbReference>
<reference evidence="1" key="1">
    <citation type="submission" date="2020-08" db="EMBL/GenBank/DDBJ databases">
        <title>Genome public.</title>
        <authorList>
            <person name="Liu C."/>
            <person name="Sun Q."/>
        </authorList>
    </citation>
    <scope>NUCLEOTIDE SEQUENCE</scope>
    <source>
        <strain evidence="1">BX12</strain>
    </source>
</reference>
<dbReference type="EMBL" id="JACRYT010000001">
    <property type="protein sequence ID" value="MBC6678725.1"/>
    <property type="molecule type" value="Genomic_DNA"/>
</dbReference>
<protein>
    <submittedName>
        <fullName evidence="1">Uncharacterized protein</fullName>
    </submittedName>
</protein>
<accession>A0A923NLD3</accession>
<evidence type="ECO:0000313" key="1">
    <source>
        <dbReference type="EMBL" id="MBC6678725.1"/>
    </source>
</evidence>
<proteinExistence type="predicted"/>
<name>A0A923NLD3_9FIRM</name>
<dbReference type="InterPro" id="IPR012349">
    <property type="entry name" value="Split_barrel_FMN-bd"/>
</dbReference>
<gene>
    <name evidence="1" type="ORF">H9L42_02655</name>
</gene>
<dbReference type="AlphaFoldDB" id="A0A923NLD3"/>
<evidence type="ECO:0000313" key="2">
    <source>
        <dbReference type="Proteomes" id="UP000602647"/>
    </source>
</evidence>
<comment type="caution">
    <text evidence="1">The sequence shown here is derived from an EMBL/GenBank/DDBJ whole genome shotgun (WGS) entry which is preliminary data.</text>
</comment>
<keyword evidence="2" id="KW-1185">Reference proteome</keyword>
<sequence length="66" mass="7865">MRRKGREITDFQEILEVMKRCRVCHVGFHSEETENYHFHREVVPCTAVLRLKVESLSARRRKVGLP</sequence>
<dbReference type="Proteomes" id="UP000602647">
    <property type="component" value="Unassembled WGS sequence"/>
</dbReference>
<dbReference type="RefSeq" id="WP_187301879.1">
    <property type="nucleotide sequence ID" value="NZ_JACRYT010000001.1"/>
</dbReference>
<organism evidence="1 2">
    <name type="scientific">Zhenpiania hominis</name>
    <dbReference type="NCBI Taxonomy" id="2763644"/>
    <lineage>
        <taxon>Bacteria</taxon>
        <taxon>Bacillati</taxon>
        <taxon>Bacillota</taxon>
        <taxon>Clostridia</taxon>
        <taxon>Peptostreptococcales</taxon>
        <taxon>Anaerovoracaceae</taxon>
        <taxon>Zhenpiania</taxon>
    </lineage>
</organism>
<dbReference type="Gene3D" id="2.30.110.10">
    <property type="entry name" value="Electron Transport, Fmn-binding Protein, Chain A"/>
    <property type="match status" value="1"/>
</dbReference>